<organism evidence="4 5">
    <name type="scientific">Euroglyphus maynei</name>
    <name type="common">Mayne's house dust mite</name>
    <dbReference type="NCBI Taxonomy" id="6958"/>
    <lineage>
        <taxon>Eukaryota</taxon>
        <taxon>Metazoa</taxon>
        <taxon>Ecdysozoa</taxon>
        <taxon>Arthropoda</taxon>
        <taxon>Chelicerata</taxon>
        <taxon>Arachnida</taxon>
        <taxon>Acari</taxon>
        <taxon>Acariformes</taxon>
        <taxon>Sarcoptiformes</taxon>
        <taxon>Astigmata</taxon>
        <taxon>Psoroptidia</taxon>
        <taxon>Analgoidea</taxon>
        <taxon>Pyroglyphidae</taxon>
        <taxon>Pyroglyphinae</taxon>
        <taxon>Euroglyphus</taxon>
    </lineage>
</organism>
<keyword evidence="2" id="KW-0328">Glycosyltransferase</keyword>
<name>A0A1Y3AP62_EURMA</name>
<dbReference type="GO" id="GO:0008194">
    <property type="term" value="F:UDP-glycosyltransferase activity"/>
    <property type="evidence" value="ECO:0007669"/>
    <property type="project" value="InterPro"/>
</dbReference>
<dbReference type="OrthoDB" id="5835829at2759"/>
<evidence type="ECO:0008006" key="6">
    <source>
        <dbReference type="Google" id="ProtNLM"/>
    </source>
</evidence>
<protein>
    <recommendedName>
        <fullName evidence="6">UDP-glucuronosyltransferase</fullName>
    </recommendedName>
</protein>
<comment type="similarity">
    <text evidence="1">Belongs to the UDP-glycosyltransferase family.</text>
</comment>
<dbReference type="Pfam" id="PF00201">
    <property type="entry name" value="UDPGT"/>
    <property type="match status" value="1"/>
</dbReference>
<evidence type="ECO:0000256" key="1">
    <source>
        <dbReference type="ARBA" id="ARBA00009995"/>
    </source>
</evidence>
<keyword evidence="5" id="KW-1185">Reference proteome</keyword>
<keyword evidence="3" id="KW-0808">Transferase</keyword>
<evidence type="ECO:0000313" key="4">
    <source>
        <dbReference type="EMBL" id="OTF69698.1"/>
    </source>
</evidence>
<reference evidence="4 5" key="1">
    <citation type="submission" date="2017-03" db="EMBL/GenBank/DDBJ databases">
        <title>Genome Survey of Euroglyphus maynei.</title>
        <authorList>
            <person name="Arlian L.G."/>
            <person name="Morgan M.S."/>
            <person name="Rider S.D."/>
        </authorList>
    </citation>
    <scope>NUCLEOTIDE SEQUENCE [LARGE SCALE GENOMIC DNA]</scope>
    <source>
        <strain evidence="4">Arlian Lab</strain>
        <tissue evidence="4">Whole body</tissue>
    </source>
</reference>
<proteinExistence type="inferred from homology"/>
<dbReference type="Proteomes" id="UP000194236">
    <property type="component" value="Unassembled WGS sequence"/>
</dbReference>
<gene>
    <name evidence="4" type="ORF">BLA29_011864</name>
</gene>
<evidence type="ECO:0000256" key="3">
    <source>
        <dbReference type="ARBA" id="ARBA00022679"/>
    </source>
</evidence>
<feature type="non-terminal residue" evidence="4">
    <location>
        <position position="1"/>
    </location>
</feature>
<evidence type="ECO:0000256" key="2">
    <source>
        <dbReference type="ARBA" id="ARBA00022676"/>
    </source>
</evidence>
<dbReference type="PANTHER" id="PTHR48043">
    <property type="entry name" value="EG:EG0003.4 PROTEIN-RELATED"/>
    <property type="match status" value="1"/>
</dbReference>
<dbReference type="InterPro" id="IPR002213">
    <property type="entry name" value="UDP_glucos_trans"/>
</dbReference>
<dbReference type="PANTHER" id="PTHR48043:SF145">
    <property type="entry name" value="FI06409P-RELATED"/>
    <property type="match status" value="1"/>
</dbReference>
<accession>A0A1Y3AP62</accession>
<dbReference type="EMBL" id="MUJZ01069211">
    <property type="protein sequence ID" value="OTF69698.1"/>
    <property type="molecule type" value="Genomic_DNA"/>
</dbReference>
<feature type="non-terminal residue" evidence="4">
    <location>
        <position position="176"/>
    </location>
</feature>
<dbReference type="AlphaFoldDB" id="A0A1Y3AP62"/>
<dbReference type="Gene3D" id="3.40.50.2000">
    <property type="entry name" value="Glycogen Phosphorylase B"/>
    <property type="match status" value="2"/>
</dbReference>
<sequence length="176" mass="20362">FGYPELDDDKFWSAELIIYGYPEELDYNDIVPMPENCLRIDAFCRTENESTHKLFELPEEFKNQIQPDDKLIYISLGSFGSSNVELMKKIIRALSRTTHKYIVSKGQFHEQFELAPNMWGQPYLPQTQILPMVDMVITHGGNNTVTETFLYGKPMLVVPLIADQHDNAQRILEKGF</sequence>
<dbReference type="InterPro" id="IPR050271">
    <property type="entry name" value="UDP-glycosyltransferase"/>
</dbReference>
<dbReference type="SUPFAM" id="SSF53756">
    <property type="entry name" value="UDP-Glycosyltransferase/glycogen phosphorylase"/>
    <property type="match status" value="1"/>
</dbReference>
<evidence type="ECO:0000313" key="5">
    <source>
        <dbReference type="Proteomes" id="UP000194236"/>
    </source>
</evidence>
<comment type="caution">
    <text evidence="4">The sequence shown here is derived from an EMBL/GenBank/DDBJ whole genome shotgun (WGS) entry which is preliminary data.</text>
</comment>